<reference evidence="2 3" key="1">
    <citation type="journal article" date="2015" name="Genome Announc.">
        <title>Expanding the biotechnology potential of lactobacilli through comparative genomics of 213 strains and associated genera.</title>
        <authorList>
            <person name="Sun Z."/>
            <person name="Harris H.M."/>
            <person name="McCann A."/>
            <person name="Guo C."/>
            <person name="Argimon S."/>
            <person name="Zhang W."/>
            <person name="Yang X."/>
            <person name="Jeffery I.B."/>
            <person name="Cooney J.C."/>
            <person name="Kagawa T.F."/>
            <person name="Liu W."/>
            <person name="Song Y."/>
            <person name="Salvetti E."/>
            <person name="Wrobel A."/>
            <person name="Rasinkangas P."/>
            <person name="Parkhill J."/>
            <person name="Rea M.C."/>
            <person name="O'Sullivan O."/>
            <person name="Ritari J."/>
            <person name="Douillard F.P."/>
            <person name="Paul Ross R."/>
            <person name="Yang R."/>
            <person name="Briner A.E."/>
            <person name="Felis G.E."/>
            <person name="de Vos W.M."/>
            <person name="Barrangou R."/>
            <person name="Klaenhammer T.R."/>
            <person name="Caufield P.W."/>
            <person name="Cui Y."/>
            <person name="Zhang H."/>
            <person name="O'Toole P.W."/>
        </authorList>
    </citation>
    <scope>NUCLEOTIDE SEQUENCE [LARGE SCALE GENOMIC DNA]</scope>
    <source>
        <strain evidence="2 3">NBRC 103219</strain>
    </source>
</reference>
<feature type="compositionally biased region" description="Polar residues" evidence="1">
    <location>
        <begin position="355"/>
        <end position="367"/>
    </location>
</feature>
<dbReference type="PANTHER" id="PTHR37804">
    <property type="entry name" value="CDAA REGULATORY PROTEIN CDAR"/>
    <property type="match status" value="1"/>
</dbReference>
<feature type="compositionally biased region" description="Low complexity" evidence="1">
    <location>
        <begin position="368"/>
        <end position="383"/>
    </location>
</feature>
<evidence type="ECO:0000313" key="2">
    <source>
        <dbReference type="EMBL" id="KRN97399.1"/>
    </source>
</evidence>
<dbReference type="STRING" id="449659.IV66_GL000533"/>
<evidence type="ECO:0008006" key="4">
    <source>
        <dbReference type="Google" id="ProtNLM"/>
    </source>
</evidence>
<dbReference type="InterPro" id="IPR053154">
    <property type="entry name" value="c-di-AMP_regulator"/>
</dbReference>
<comment type="caution">
    <text evidence="2">The sequence shown here is derived from an EMBL/GenBank/DDBJ whole genome shotgun (WGS) entry which is preliminary data.</text>
</comment>
<evidence type="ECO:0000313" key="3">
    <source>
        <dbReference type="Proteomes" id="UP000051886"/>
    </source>
</evidence>
<sequence length="409" mass="43281">MKIAQIFNSKIAYSLIALLLTVFLFVYVNSEHLSGNDDQSQISTSLMKNTRASVKKVPKLNYDTDKYYVSGIPQNVKVSLNGPSALVKAAENTENFEVTADLNGLKPGTHTVKLKTSGLSSEISARTEPEKIKIKISKKGQASFPVQVRYDSSKIAKGYAAGVANASRQTVKVTGAQSDIKKVESIVADVSLSDDSKKSVSKNVLLRAIDSDGKQLDVTISPSTTKVKVPIYLASSHKKVSVNLVSRGSGVDGKKYSFSTDTKTVTLTGTKEALKKIDKLDVPVDLSGINSDEDRTISLVSDRSGITSVSPESLQVHISVKNNDGNSDSGKDNSVSSSANVTTSGGNTGTEQPAGDSSTDQNESDNTASQQTESSDGSSSFSEDSSEESDSASFSTQSSSESQKTNNAA</sequence>
<evidence type="ECO:0000256" key="1">
    <source>
        <dbReference type="SAM" id="MobiDB-lite"/>
    </source>
</evidence>
<dbReference type="RefSeq" id="WP_017868578.1">
    <property type="nucleotide sequence ID" value="NZ_BJYB01000009.1"/>
</dbReference>
<dbReference type="PATRIC" id="fig|449659.4.peg.537"/>
<dbReference type="PANTHER" id="PTHR37804:SF1">
    <property type="entry name" value="CDAA REGULATORY PROTEIN CDAR"/>
    <property type="match status" value="1"/>
</dbReference>
<feature type="compositionally biased region" description="Low complexity" evidence="1">
    <location>
        <begin position="321"/>
        <end position="345"/>
    </location>
</feature>
<dbReference type="EMBL" id="JQCN01000061">
    <property type="protein sequence ID" value="KRN97399.1"/>
    <property type="molecule type" value="Genomic_DNA"/>
</dbReference>
<name>A0A0R2LFF4_9LACO</name>
<feature type="region of interest" description="Disordered" evidence="1">
    <location>
        <begin position="320"/>
        <end position="409"/>
    </location>
</feature>
<protein>
    <recommendedName>
        <fullName evidence="4">YbbR family protein</fullName>
    </recommendedName>
</protein>
<accession>A0A0R2LFF4</accession>
<organism evidence="2 3">
    <name type="scientific">Ligilactobacillus pobuzihii</name>
    <dbReference type="NCBI Taxonomy" id="449659"/>
    <lineage>
        <taxon>Bacteria</taxon>
        <taxon>Bacillati</taxon>
        <taxon>Bacillota</taxon>
        <taxon>Bacilli</taxon>
        <taxon>Lactobacillales</taxon>
        <taxon>Lactobacillaceae</taxon>
        <taxon>Ligilactobacillus</taxon>
    </lineage>
</organism>
<feature type="compositionally biased region" description="Low complexity" evidence="1">
    <location>
        <begin position="391"/>
        <end position="403"/>
    </location>
</feature>
<dbReference type="Gene3D" id="2.170.120.30">
    <property type="match status" value="1"/>
</dbReference>
<proteinExistence type="predicted"/>
<dbReference type="AlphaFoldDB" id="A0A0R2LFF4"/>
<dbReference type="InterPro" id="IPR012505">
    <property type="entry name" value="YbbR"/>
</dbReference>
<keyword evidence="3" id="KW-1185">Reference proteome</keyword>
<dbReference type="Pfam" id="PF07949">
    <property type="entry name" value="YbbR"/>
    <property type="match status" value="3"/>
</dbReference>
<dbReference type="Proteomes" id="UP000051886">
    <property type="component" value="Unassembled WGS sequence"/>
</dbReference>
<gene>
    <name evidence="2" type="ORF">IV66_GL000533</name>
</gene>
<dbReference type="Gene3D" id="2.170.120.40">
    <property type="entry name" value="YbbR-like domain"/>
    <property type="match status" value="2"/>
</dbReference>